<organism evidence="1 2">
    <name type="scientific">Papilio machaon</name>
    <name type="common">Old World swallowtail butterfly</name>
    <dbReference type="NCBI Taxonomy" id="76193"/>
    <lineage>
        <taxon>Eukaryota</taxon>
        <taxon>Metazoa</taxon>
        <taxon>Ecdysozoa</taxon>
        <taxon>Arthropoda</taxon>
        <taxon>Hexapoda</taxon>
        <taxon>Insecta</taxon>
        <taxon>Pterygota</taxon>
        <taxon>Neoptera</taxon>
        <taxon>Endopterygota</taxon>
        <taxon>Lepidoptera</taxon>
        <taxon>Glossata</taxon>
        <taxon>Ditrysia</taxon>
        <taxon>Papilionoidea</taxon>
        <taxon>Papilionidae</taxon>
        <taxon>Papilioninae</taxon>
        <taxon>Papilio</taxon>
    </lineage>
</organism>
<dbReference type="InParanoid" id="A0A194QP46"/>
<dbReference type="AlphaFoldDB" id="A0A194QP46"/>
<evidence type="ECO:0000313" key="1">
    <source>
        <dbReference type="EMBL" id="KPJ07124.1"/>
    </source>
</evidence>
<evidence type="ECO:0000313" key="2">
    <source>
        <dbReference type="Proteomes" id="UP000053240"/>
    </source>
</evidence>
<reference evidence="1 2" key="1">
    <citation type="journal article" date="2015" name="Nat. Commun.">
        <title>Outbred genome sequencing and CRISPR/Cas9 gene editing in butterflies.</title>
        <authorList>
            <person name="Li X."/>
            <person name="Fan D."/>
            <person name="Zhang W."/>
            <person name="Liu G."/>
            <person name="Zhang L."/>
            <person name="Zhao L."/>
            <person name="Fang X."/>
            <person name="Chen L."/>
            <person name="Dong Y."/>
            <person name="Chen Y."/>
            <person name="Ding Y."/>
            <person name="Zhao R."/>
            <person name="Feng M."/>
            <person name="Zhu Y."/>
            <person name="Feng Y."/>
            <person name="Jiang X."/>
            <person name="Zhu D."/>
            <person name="Xiang H."/>
            <person name="Feng X."/>
            <person name="Li S."/>
            <person name="Wang J."/>
            <person name="Zhang G."/>
            <person name="Kronforst M.R."/>
            <person name="Wang W."/>
        </authorList>
    </citation>
    <scope>NUCLEOTIDE SEQUENCE [LARGE SCALE GENOMIC DNA]</scope>
    <source>
        <strain evidence="1">Ya'a_city_454_Pm</strain>
        <tissue evidence="1">Whole body</tissue>
    </source>
</reference>
<dbReference type="Proteomes" id="UP000053240">
    <property type="component" value="Unassembled WGS sequence"/>
</dbReference>
<proteinExistence type="predicted"/>
<sequence length="61" mass="6772">MERQERTYANMEATDTVDTKQWSNALVGVAATPQFNGGRETARAQPRSARSYVTVPVVPFL</sequence>
<accession>A0A194QP46</accession>
<protein>
    <submittedName>
        <fullName evidence="1">Uncharacterized protein</fullName>
    </submittedName>
</protein>
<gene>
    <name evidence="1" type="ORF">RR48_07971</name>
</gene>
<dbReference type="EMBL" id="KQ461191">
    <property type="protein sequence ID" value="KPJ07124.1"/>
    <property type="molecule type" value="Genomic_DNA"/>
</dbReference>
<keyword evidence="2" id="KW-1185">Reference proteome</keyword>
<name>A0A194QP46_PAPMA</name>